<protein>
    <recommendedName>
        <fullName evidence="5">EF-hand domain-containing protein</fullName>
    </recommendedName>
</protein>
<dbReference type="PROSITE" id="PS00018">
    <property type="entry name" value="EF_HAND_1"/>
    <property type="match status" value="2"/>
</dbReference>
<dbReference type="PANTHER" id="PTHR34524:SF6">
    <property type="entry name" value="CALCYPHOSINE LIKE"/>
    <property type="match status" value="1"/>
</dbReference>
<keyword evidence="1" id="KW-0479">Metal-binding</keyword>
<dbReference type="InterPro" id="IPR051581">
    <property type="entry name" value="Ca-bind"/>
</dbReference>
<dbReference type="PANTHER" id="PTHR34524">
    <property type="entry name" value="CALCYPHOSIN"/>
    <property type="match status" value="1"/>
</dbReference>
<feature type="region of interest" description="Disordered" evidence="4">
    <location>
        <begin position="434"/>
        <end position="475"/>
    </location>
</feature>
<evidence type="ECO:0000259" key="5">
    <source>
        <dbReference type="PROSITE" id="PS50222"/>
    </source>
</evidence>
<organism evidence="6 7">
    <name type="scientific">Prorocentrum cordatum</name>
    <dbReference type="NCBI Taxonomy" id="2364126"/>
    <lineage>
        <taxon>Eukaryota</taxon>
        <taxon>Sar</taxon>
        <taxon>Alveolata</taxon>
        <taxon>Dinophyceae</taxon>
        <taxon>Prorocentrales</taxon>
        <taxon>Prorocentraceae</taxon>
        <taxon>Prorocentrum</taxon>
    </lineage>
</organism>
<reference evidence="6" key="1">
    <citation type="submission" date="2023-10" db="EMBL/GenBank/DDBJ databases">
        <authorList>
            <person name="Chen Y."/>
            <person name="Shah S."/>
            <person name="Dougan E. K."/>
            <person name="Thang M."/>
            <person name="Chan C."/>
        </authorList>
    </citation>
    <scope>NUCLEOTIDE SEQUENCE [LARGE SCALE GENOMIC DNA]</scope>
</reference>
<keyword evidence="3" id="KW-0106">Calcium</keyword>
<accession>A0ABN9U752</accession>
<dbReference type="EMBL" id="CAUYUJ010015505">
    <property type="protein sequence ID" value="CAK0854899.1"/>
    <property type="molecule type" value="Genomic_DNA"/>
</dbReference>
<name>A0ABN9U752_9DINO</name>
<dbReference type="Gene3D" id="1.10.238.10">
    <property type="entry name" value="EF-hand"/>
    <property type="match status" value="2"/>
</dbReference>
<gene>
    <name evidence="6" type="ORF">PCOR1329_LOCUS45801</name>
</gene>
<dbReference type="InterPro" id="IPR018247">
    <property type="entry name" value="EF_Hand_1_Ca_BS"/>
</dbReference>
<evidence type="ECO:0000256" key="4">
    <source>
        <dbReference type="SAM" id="MobiDB-lite"/>
    </source>
</evidence>
<sequence length="475" mass="52257">MSFRPSPSRSPYILPFPIRPCLPPPLGVRGDGLHPAAVRGKRVAAGMVRWVPMLLFSSLDVRGTGFVVPADVSAWFDAEHAFHEKRSASRMKRTKNPARGTRIAAQHALKSFKVFLRSKWRYLFHAWRAKLDRDGSMTVARKELWKTCAELGWHGDVNALWHSLDSDDSGSCTLDEFTVAEARPLAIFRRAAVERYGSVLRQFRALLSAAKVKGPGGRLSRAAWGAASTKLGCQYDAPVVFDLLDWQEAGSLCMRDLRWMDAWAPAAWLAEQPDPEAAADFKRALLQKYGGSVVKAWRLGLDRDSTGTATFKEVQLAAQKIGFGGNVAAAFLAMDSEMCGCVALDALSPEAAQELMRFRHWAFQMFGCVLLAFQALDADRSDSISWREFRKAMRTHAYKGDLEALFSTLDGDGGGTISKAEVAFLDDWCEPLSLRGDDGGDAQRRPSVPPGPPRSRSGGPPGPPEDLPLEVTDPH</sequence>
<dbReference type="Proteomes" id="UP001189429">
    <property type="component" value="Unassembled WGS sequence"/>
</dbReference>
<feature type="compositionally biased region" description="Basic and acidic residues" evidence="4">
    <location>
        <begin position="435"/>
        <end position="444"/>
    </location>
</feature>
<evidence type="ECO:0000256" key="2">
    <source>
        <dbReference type="ARBA" id="ARBA00022737"/>
    </source>
</evidence>
<evidence type="ECO:0000313" key="6">
    <source>
        <dbReference type="EMBL" id="CAK0854899.1"/>
    </source>
</evidence>
<evidence type="ECO:0000256" key="3">
    <source>
        <dbReference type="ARBA" id="ARBA00022837"/>
    </source>
</evidence>
<dbReference type="PROSITE" id="PS50222">
    <property type="entry name" value="EF_HAND_2"/>
    <property type="match status" value="1"/>
</dbReference>
<proteinExistence type="predicted"/>
<evidence type="ECO:0000256" key="1">
    <source>
        <dbReference type="ARBA" id="ARBA00022723"/>
    </source>
</evidence>
<keyword evidence="2" id="KW-0677">Repeat</keyword>
<dbReference type="InterPro" id="IPR011992">
    <property type="entry name" value="EF-hand-dom_pair"/>
</dbReference>
<keyword evidence="7" id="KW-1185">Reference proteome</keyword>
<dbReference type="SUPFAM" id="SSF47473">
    <property type="entry name" value="EF-hand"/>
    <property type="match status" value="1"/>
</dbReference>
<comment type="caution">
    <text evidence="6">The sequence shown here is derived from an EMBL/GenBank/DDBJ whole genome shotgun (WGS) entry which is preliminary data.</text>
</comment>
<evidence type="ECO:0000313" key="7">
    <source>
        <dbReference type="Proteomes" id="UP001189429"/>
    </source>
</evidence>
<dbReference type="InterPro" id="IPR002048">
    <property type="entry name" value="EF_hand_dom"/>
</dbReference>
<feature type="domain" description="EF-hand" evidence="5">
    <location>
        <begin position="372"/>
        <end position="399"/>
    </location>
</feature>